<reference evidence="3" key="1">
    <citation type="journal article" date="2017" name="Genome Announc.">
        <title>Draft Genome Sequence of Terrimicrobium sacchariphilum NM-5T, a Facultative Anaerobic Soil Bacterium of the Class Spartobacteria.</title>
        <authorList>
            <person name="Qiu Y.L."/>
            <person name="Tourlousse D.M."/>
            <person name="Matsuura N."/>
            <person name="Ohashi A."/>
            <person name="Sekiguchi Y."/>
        </authorList>
    </citation>
    <scope>NUCLEOTIDE SEQUENCE [LARGE SCALE GENOMIC DNA]</scope>
    <source>
        <strain evidence="3">NM-5</strain>
    </source>
</reference>
<sequence length="220" mass="24115">MQFFTHTSLSTLSSGRLRIAAFPGFAPFSWREGDRAYGRDIAFLTLFASLHGLEPVVEFHDFYRLWELPGRQAADVAASGISMRPACNDGVTWSRPYSEVRRTLLVRAADTEVIRGIRDVTRMSAVPGSAADWHARRFLPRKAELSFIANLEEGIEDLVLGNTDAVGTGSLSAHHHIAKHPGLAAVDVHGELPPELISFVARTPVLAALDDFIAHHGACY</sequence>
<dbReference type="STRING" id="690879.TSACC_3554"/>
<protein>
    <submittedName>
        <fullName evidence="2">ABC-type amino acid transport substrate-binding protein</fullName>
    </submittedName>
</protein>
<dbReference type="EMBL" id="BDCO01000003">
    <property type="protein sequence ID" value="GAT35487.1"/>
    <property type="molecule type" value="Genomic_DNA"/>
</dbReference>
<comment type="caution">
    <text evidence="2">The sequence shown here is derived from an EMBL/GenBank/DDBJ whole genome shotgun (WGS) entry which is preliminary data.</text>
</comment>
<organism evidence="2 3">
    <name type="scientific">Terrimicrobium sacchariphilum</name>
    <dbReference type="NCBI Taxonomy" id="690879"/>
    <lineage>
        <taxon>Bacteria</taxon>
        <taxon>Pseudomonadati</taxon>
        <taxon>Verrucomicrobiota</taxon>
        <taxon>Terrimicrobiia</taxon>
        <taxon>Terrimicrobiales</taxon>
        <taxon>Terrimicrobiaceae</taxon>
        <taxon>Terrimicrobium</taxon>
    </lineage>
</organism>
<dbReference type="SUPFAM" id="SSF53850">
    <property type="entry name" value="Periplasmic binding protein-like II"/>
    <property type="match status" value="1"/>
</dbReference>
<evidence type="ECO:0000313" key="3">
    <source>
        <dbReference type="Proteomes" id="UP000076023"/>
    </source>
</evidence>
<dbReference type="Pfam" id="PF00497">
    <property type="entry name" value="SBP_bac_3"/>
    <property type="match status" value="1"/>
</dbReference>
<dbReference type="Proteomes" id="UP000076023">
    <property type="component" value="Unassembled WGS sequence"/>
</dbReference>
<dbReference type="InParanoid" id="A0A146GFX1"/>
<dbReference type="InterPro" id="IPR001638">
    <property type="entry name" value="Solute-binding_3/MltF_N"/>
</dbReference>
<keyword evidence="3" id="KW-1185">Reference proteome</keyword>
<name>A0A146GFX1_TERSA</name>
<dbReference type="Gene3D" id="3.40.190.10">
    <property type="entry name" value="Periplasmic binding protein-like II"/>
    <property type="match status" value="2"/>
</dbReference>
<proteinExistence type="predicted"/>
<dbReference type="AlphaFoldDB" id="A0A146GFX1"/>
<feature type="domain" description="Solute-binding protein family 3/N-terminal" evidence="1">
    <location>
        <begin position="17"/>
        <end position="158"/>
    </location>
</feature>
<dbReference type="OrthoDB" id="6192933at2"/>
<accession>A0A146GFX1</accession>
<evidence type="ECO:0000259" key="1">
    <source>
        <dbReference type="Pfam" id="PF00497"/>
    </source>
</evidence>
<dbReference type="RefSeq" id="WP_075081291.1">
    <property type="nucleotide sequence ID" value="NZ_BDCO01000003.1"/>
</dbReference>
<evidence type="ECO:0000313" key="2">
    <source>
        <dbReference type="EMBL" id="GAT35487.1"/>
    </source>
</evidence>
<gene>
    <name evidence="2" type="ORF">TSACC_3554</name>
</gene>